<dbReference type="InterPro" id="IPR008203">
    <property type="entry name" value="AF2212-like"/>
</dbReference>
<reference evidence="1 2" key="1">
    <citation type="submission" date="2022-04" db="EMBL/GenBank/DDBJ databases">
        <title>Positive selection, recombination, and allopatry shape intraspecific diversity of widespread and dominant cyanobacteria.</title>
        <authorList>
            <person name="Wei J."/>
            <person name="Shu W."/>
            <person name="Hu C."/>
        </authorList>
    </citation>
    <scope>NUCLEOTIDE SEQUENCE [LARGE SCALE GENOMIC DNA]</scope>
    <source>
        <strain evidence="1 2">GB2-A4</strain>
    </source>
</reference>
<sequence>MKTITAIYEQGVLRLTQPVELPEGTEVQVVIIKNGASAPKGNAASILAAIAALPEETTSSGVIVTVDET</sequence>
<evidence type="ECO:0000313" key="2">
    <source>
        <dbReference type="Proteomes" id="UP001464891"/>
    </source>
</evidence>
<proteinExistence type="predicted"/>
<dbReference type="Proteomes" id="UP001464891">
    <property type="component" value="Unassembled WGS sequence"/>
</dbReference>
<dbReference type="RefSeq" id="WP_190436915.1">
    <property type="nucleotide sequence ID" value="NZ_JAMPKM010000009.1"/>
</dbReference>
<keyword evidence="2" id="KW-1185">Reference proteome</keyword>
<protein>
    <submittedName>
        <fullName evidence="1">Antitoxin family protein</fullName>
    </submittedName>
</protein>
<dbReference type="Gene3D" id="4.10.1150.10">
    <property type="entry name" value="AF2212/PG0164-like"/>
    <property type="match status" value="1"/>
</dbReference>
<dbReference type="SUPFAM" id="SSF141694">
    <property type="entry name" value="AF2212/PG0164-like"/>
    <property type="match status" value="1"/>
</dbReference>
<accession>A0ABV0JBZ2</accession>
<evidence type="ECO:0000313" key="1">
    <source>
        <dbReference type="EMBL" id="MEP0818600.1"/>
    </source>
</evidence>
<dbReference type="InterPro" id="IPR024069">
    <property type="entry name" value="AF2212-like_dom_sf"/>
</dbReference>
<organism evidence="1 2">
    <name type="scientific">Trichocoleus desertorum GB2-A4</name>
    <dbReference type="NCBI Taxonomy" id="2933944"/>
    <lineage>
        <taxon>Bacteria</taxon>
        <taxon>Bacillati</taxon>
        <taxon>Cyanobacteriota</taxon>
        <taxon>Cyanophyceae</taxon>
        <taxon>Leptolyngbyales</taxon>
        <taxon>Trichocoleusaceae</taxon>
        <taxon>Trichocoleus</taxon>
    </lineage>
</organism>
<name>A0ABV0JBZ2_9CYAN</name>
<comment type="caution">
    <text evidence="1">The sequence shown here is derived from an EMBL/GenBank/DDBJ whole genome shotgun (WGS) entry which is preliminary data.</text>
</comment>
<gene>
    <name evidence="1" type="ORF">NC998_15990</name>
</gene>
<dbReference type="EMBL" id="JAMPKM010000009">
    <property type="protein sequence ID" value="MEP0818600.1"/>
    <property type="molecule type" value="Genomic_DNA"/>
</dbReference>
<dbReference type="Pfam" id="PF01954">
    <property type="entry name" value="AF2212-like"/>
    <property type="match status" value="1"/>
</dbReference>